<reference evidence="12" key="1">
    <citation type="submission" date="2013-12" db="EMBL/GenBank/DDBJ databases">
        <authorList>
            <person name="Genoscope - CEA"/>
        </authorList>
    </citation>
    <scope>NUCLEOTIDE SEQUENCE</scope>
    <source>
        <strain evidence="12">CBS 1993</strain>
    </source>
</reference>
<feature type="region of interest" description="Disordered" evidence="10">
    <location>
        <begin position="279"/>
        <end position="305"/>
    </location>
</feature>
<name>W6MX73_9ASCO</name>
<dbReference type="SUPFAM" id="SSF81606">
    <property type="entry name" value="PP2C-like"/>
    <property type="match status" value="1"/>
</dbReference>
<keyword evidence="8" id="KW-0464">Manganese</keyword>
<keyword evidence="7 9" id="KW-0904">Protein phosphatase</keyword>
<dbReference type="RefSeq" id="XP_022460380.1">
    <property type="nucleotide sequence ID" value="XM_022601100.1"/>
</dbReference>
<dbReference type="GO" id="GO:0046872">
    <property type="term" value="F:metal ion binding"/>
    <property type="evidence" value="ECO:0007669"/>
    <property type="project" value="UniProtKB-KW"/>
</dbReference>
<organism evidence="12 13">
    <name type="scientific">Kuraishia capsulata CBS 1993</name>
    <dbReference type="NCBI Taxonomy" id="1382522"/>
    <lineage>
        <taxon>Eukaryota</taxon>
        <taxon>Fungi</taxon>
        <taxon>Dikarya</taxon>
        <taxon>Ascomycota</taxon>
        <taxon>Saccharomycotina</taxon>
        <taxon>Pichiomycetes</taxon>
        <taxon>Pichiales</taxon>
        <taxon>Pichiaceae</taxon>
        <taxon>Kuraishia</taxon>
    </lineage>
</organism>
<keyword evidence="13" id="KW-1185">Reference proteome</keyword>
<sequence length="417" mass="46346">MGQFLSQPITEKHIKTCEFDKVSHVVGEMQGYRLTMEDAYCDLIVEPDRDSGKAGYTVFGVFDGHGGADASKYIGARLPQIISERLEAAINGISPRQHPEQGAEVSTLTATIDTNTDTDTLISTSVALEKDATISSENSKKPALVDQLELITIFKSAFMVCDNELYNKGIRSGSTAVVAIMIDGYLVVANVGDSRCILSCDKGAPKMLSFDHKPKNFGELLRIRNDGGYVTDNRVNGVLALSRAFGDFSFKMHNANNHHRITNTARSGLLNRKAFDSLNTTNQPSQSQQQQPLRAASRQKLTSPEEYQVTVDPEIIYHKLNSSDEFIVLACDGIWDCYKTHKLVQLIRNQLALGKRLDEIIELILENCLNMANTITGIGFDNMTIIIVALHENIGTLEDWYLYMKNKVLDEKFGRQI</sequence>
<dbReference type="InterPro" id="IPR036457">
    <property type="entry name" value="PPM-type-like_dom_sf"/>
</dbReference>
<dbReference type="InterPro" id="IPR000222">
    <property type="entry name" value="PP2C_BS"/>
</dbReference>
<evidence type="ECO:0000259" key="11">
    <source>
        <dbReference type="PROSITE" id="PS51746"/>
    </source>
</evidence>
<dbReference type="HOGENOM" id="CLU_013173_4_2_1"/>
<evidence type="ECO:0000313" key="12">
    <source>
        <dbReference type="EMBL" id="CDK28390.1"/>
    </source>
</evidence>
<evidence type="ECO:0000256" key="4">
    <source>
        <dbReference type="ARBA" id="ARBA00022723"/>
    </source>
</evidence>
<dbReference type="Pfam" id="PF00481">
    <property type="entry name" value="PP2C"/>
    <property type="match status" value="2"/>
</dbReference>
<evidence type="ECO:0000256" key="1">
    <source>
        <dbReference type="ARBA" id="ARBA00001936"/>
    </source>
</evidence>
<keyword evidence="6" id="KW-0460">Magnesium</keyword>
<feature type="compositionally biased region" description="Low complexity" evidence="10">
    <location>
        <begin position="279"/>
        <end position="299"/>
    </location>
</feature>
<evidence type="ECO:0000256" key="3">
    <source>
        <dbReference type="ARBA" id="ARBA00013081"/>
    </source>
</evidence>
<dbReference type="Gene3D" id="3.60.40.10">
    <property type="entry name" value="PPM-type phosphatase domain"/>
    <property type="match status" value="1"/>
</dbReference>
<proteinExistence type="inferred from homology"/>
<dbReference type="InterPro" id="IPR015655">
    <property type="entry name" value="PP2C"/>
</dbReference>
<protein>
    <recommendedName>
        <fullName evidence="3">protein-serine/threonine phosphatase</fullName>
        <ecNumber evidence="3">3.1.3.16</ecNumber>
    </recommendedName>
</protein>
<dbReference type="EMBL" id="HG793129">
    <property type="protein sequence ID" value="CDK28390.1"/>
    <property type="molecule type" value="Genomic_DNA"/>
</dbReference>
<evidence type="ECO:0000256" key="5">
    <source>
        <dbReference type="ARBA" id="ARBA00022801"/>
    </source>
</evidence>
<evidence type="ECO:0000256" key="6">
    <source>
        <dbReference type="ARBA" id="ARBA00022842"/>
    </source>
</evidence>
<evidence type="ECO:0000256" key="7">
    <source>
        <dbReference type="ARBA" id="ARBA00022912"/>
    </source>
</evidence>
<dbReference type="GeneID" id="34521768"/>
<accession>W6MX73</accession>
<gene>
    <name evidence="12" type="ORF">KUCA_T00004372001</name>
</gene>
<evidence type="ECO:0000313" key="13">
    <source>
        <dbReference type="Proteomes" id="UP000019384"/>
    </source>
</evidence>
<evidence type="ECO:0000256" key="9">
    <source>
        <dbReference type="RuleBase" id="RU003465"/>
    </source>
</evidence>
<dbReference type="STRING" id="1382522.W6MX73"/>
<feature type="domain" description="PPM-type phosphatase" evidence="11">
    <location>
        <begin position="23"/>
        <end position="390"/>
    </location>
</feature>
<dbReference type="CDD" id="cd00143">
    <property type="entry name" value="PP2Cc"/>
    <property type="match status" value="1"/>
</dbReference>
<dbReference type="SMART" id="SM00332">
    <property type="entry name" value="PP2Cc"/>
    <property type="match status" value="1"/>
</dbReference>
<dbReference type="AlphaFoldDB" id="W6MX73"/>
<evidence type="ECO:0000256" key="2">
    <source>
        <dbReference type="ARBA" id="ARBA00006702"/>
    </source>
</evidence>
<comment type="cofactor">
    <cofactor evidence="1">
        <name>Mn(2+)</name>
        <dbReference type="ChEBI" id="CHEBI:29035"/>
    </cofactor>
</comment>
<dbReference type="GO" id="GO:0004722">
    <property type="term" value="F:protein serine/threonine phosphatase activity"/>
    <property type="evidence" value="ECO:0007669"/>
    <property type="project" value="UniProtKB-EC"/>
</dbReference>
<reference evidence="12" key="2">
    <citation type="submission" date="2014-02" db="EMBL/GenBank/DDBJ databases">
        <title>Complete DNA sequence of /Kuraishia capsulata/ illustrates novel genomic features among budding yeasts (/Saccharomycotina/).</title>
        <authorList>
            <person name="Morales L."/>
            <person name="Noel B."/>
            <person name="Porcel B."/>
            <person name="Marcet-Houben M."/>
            <person name="Hullo M-F."/>
            <person name="Sacerdot C."/>
            <person name="Tekaia F."/>
            <person name="Leh-Louis V."/>
            <person name="Despons L."/>
            <person name="Khanna V."/>
            <person name="Aury J-M."/>
            <person name="Barbe V."/>
            <person name="Couloux A."/>
            <person name="Labadie K."/>
            <person name="Pelletier E."/>
            <person name="Souciet J-L."/>
            <person name="Boekhout T."/>
            <person name="Gabaldon T."/>
            <person name="Wincker P."/>
            <person name="Dujon B."/>
        </authorList>
    </citation>
    <scope>NUCLEOTIDE SEQUENCE</scope>
    <source>
        <strain evidence="12">CBS 1993</strain>
    </source>
</reference>
<evidence type="ECO:0000256" key="10">
    <source>
        <dbReference type="SAM" id="MobiDB-lite"/>
    </source>
</evidence>
<dbReference type="PROSITE" id="PS01032">
    <property type="entry name" value="PPM_1"/>
    <property type="match status" value="1"/>
</dbReference>
<evidence type="ECO:0000256" key="8">
    <source>
        <dbReference type="ARBA" id="ARBA00023211"/>
    </source>
</evidence>
<dbReference type="InterPro" id="IPR001932">
    <property type="entry name" value="PPM-type_phosphatase-like_dom"/>
</dbReference>
<dbReference type="EC" id="3.1.3.16" evidence="3"/>
<dbReference type="PANTHER" id="PTHR13832">
    <property type="entry name" value="PROTEIN PHOSPHATASE 2C"/>
    <property type="match status" value="1"/>
</dbReference>
<dbReference type="PANTHER" id="PTHR13832:SF803">
    <property type="entry name" value="PROTEIN PHOSPHATASE 1G"/>
    <property type="match status" value="1"/>
</dbReference>
<dbReference type="OrthoDB" id="10264738at2759"/>
<dbReference type="Proteomes" id="UP000019384">
    <property type="component" value="Unassembled WGS sequence"/>
</dbReference>
<keyword evidence="5 9" id="KW-0378">Hydrolase</keyword>
<keyword evidence="4" id="KW-0479">Metal-binding</keyword>
<comment type="similarity">
    <text evidence="2 9">Belongs to the PP2C family.</text>
</comment>
<dbReference type="PROSITE" id="PS51746">
    <property type="entry name" value="PPM_2"/>
    <property type="match status" value="1"/>
</dbReference>